<feature type="domain" description="PAC" evidence="11">
    <location>
        <begin position="344"/>
        <end position="396"/>
    </location>
</feature>
<dbReference type="Gene3D" id="3.30.565.10">
    <property type="entry name" value="Histidine kinase-like ATPase, C-terminal domain"/>
    <property type="match status" value="1"/>
</dbReference>
<dbReference type="InterPro" id="IPR005467">
    <property type="entry name" value="His_kinase_dom"/>
</dbReference>
<dbReference type="EMBL" id="JAUSWM010000008">
    <property type="protein sequence ID" value="MDQ0484473.1"/>
    <property type="molecule type" value="Genomic_DNA"/>
</dbReference>
<dbReference type="Pfam" id="PF02518">
    <property type="entry name" value="HATPase_c"/>
    <property type="match status" value="1"/>
</dbReference>
<dbReference type="InterPro" id="IPR000014">
    <property type="entry name" value="PAS"/>
</dbReference>
<dbReference type="InterPro" id="IPR036097">
    <property type="entry name" value="HisK_dim/P_sf"/>
</dbReference>
<dbReference type="RefSeq" id="WP_301551532.1">
    <property type="nucleotide sequence ID" value="NZ_JAQRMZ010000004.1"/>
</dbReference>
<dbReference type="GO" id="GO:0004673">
    <property type="term" value="F:protein histidine kinase activity"/>
    <property type="evidence" value="ECO:0007669"/>
    <property type="project" value="UniProtKB-EC"/>
</dbReference>
<feature type="domain" description="Histidine kinase" evidence="9">
    <location>
        <begin position="409"/>
        <end position="614"/>
    </location>
</feature>
<dbReference type="PROSITE" id="PS50112">
    <property type="entry name" value="PAS"/>
    <property type="match status" value="2"/>
</dbReference>
<dbReference type="PANTHER" id="PTHR43065:SF10">
    <property type="entry name" value="PEROXIDE STRESS-ACTIVATED HISTIDINE KINASE MAK3"/>
    <property type="match status" value="1"/>
</dbReference>
<dbReference type="PANTHER" id="PTHR43065">
    <property type="entry name" value="SENSOR HISTIDINE KINASE"/>
    <property type="match status" value="1"/>
</dbReference>
<dbReference type="InterPro" id="IPR001610">
    <property type="entry name" value="PAC"/>
</dbReference>
<dbReference type="PROSITE" id="PS50109">
    <property type="entry name" value="HIS_KIN"/>
    <property type="match status" value="1"/>
</dbReference>
<dbReference type="InterPro" id="IPR000700">
    <property type="entry name" value="PAS-assoc_C"/>
</dbReference>
<dbReference type="InterPro" id="IPR036890">
    <property type="entry name" value="HATPase_C_sf"/>
</dbReference>
<evidence type="ECO:0000256" key="8">
    <source>
        <dbReference type="ARBA" id="ARBA00023012"/>
    </source>
</evidence>
<dbReference type="InterPro" id="IPR035965">
    <property type="entry name" value="PAS-like_dom_sf"/>
</dbReference>
<dbReference type="InterPro" id="IPR003594">
    <property type="entry name" value="HATPase_dom"/>
</dbReference>
<dbReference type="PRINTS" id="PR00344">
    <property type="entry name" value="BCTRLSENSOR"/>
</dbReference>
<dbReference type="Pfam" id="PF08447">
    <property type="entry name" value="PAS_3"/>
    <property type="match status" value="1"/>
</dbReference>
<evidence type="ECO:0000259" key="10">
    <source>
        <dbReference type="PROSITE" id="PS50112"/>
    </source>
</evidence>
<evidence type="ECO:0000313" key="13">
    <source>
        <dbReference type="Proteomes" id="UP001226720"/>
    </source>
</evidence>
<dbReference type="CDD" id="cd00075">
    <property type="entry name" value="HATPase"/>
    <property type="match status" value="1"/>
</dbReference>
<evidence type="ECO:0000256" key="6">
    <source>
        <dbReference type="ARBA" id="ARBA00022777"/>
    </source>
</evidence>
<gene>
    <name evidence="12" type="ORF">QO000_003457</name>
</gene>
<name>A0ABU0K551_9BACL</name>
<evidence type="ECO:0000256" key="1">
    <source>
        <dbReference type="ARBA" id="ARBA00000085"/>
    </source>
</evidence>
<dbReference type="NCBIfam" id="TIGR00229">
    <property type="entry name" value="sensory_box"/>
    <property type="match status" value="3"/>
</dbReference>
<keyword evidence="6 12" id="KW-0418">Kinase</keyword>
<proteinExistence type="predicted"/>
<accession>A0ABU0K551</accession>
<dbReference type="SMART" id="SM00387">
    <property type="entry name" value="HATPase_c"/>
    <property type="match status" value="1"/>
</dbReference>
<dbReference type="InterPro" id="IPR013655">
    <property type="entry name" value="PAS_fold_3"/>
</dbReference>
<dbReference type="PROSITE" id="PS50113">
    <property type="entry name" value="PAC"/>
    <property type="match status" value="2"/>
</dbReference>
<dbReference type="EC" id="2.7.13.3" evidence="2"/>
<keyword evidence="13" id="KW-1185">Reference proteome</keyword>
<dbReference type="SMART" id="SM00388">
    <property type="entry name" value="HisKA"/>
    <property type="match status" value="1"/>
</dbReference>
<keyword evidence="7" id="KW-0067">ATP-binding</keyword>
<keyword evidence="4 12" id="KW-0808">Transferase</keyword>
<keyword evidence="8" id="KW-0902">Two-component regulatory system</keyword>
<dbReference type="SUPFAM" id="SSF47384">
    <property type="entry name" value="Homodimeric domain of signal transducing histidine kinase"/>
    <property type="match status" value="1"/>
</dbReference>
<dbReference type="Pfam" id="PF00989">
    <property type="entry name" value="PAS"/>
    <property type="match status" value="2"/>
</dbReference>
<evidence type="ECO:0000256" key="4">
    <source>
        <dbReference type="ARBA" id="ARBA00022679"/>
    </source>
</evidence>
<dbReference type="InterPro" id="IPR004358">
    <property type="entry name" value="Sig_transdc_His_kin-like_C"/>
</dbReference>
<dbReference type="Gene3D" id="3.30.450.20">
    <property type="entry name" value="PAS domain"/>
    <property type="match status" value="3"/>
</dbReference>
<evidence type="ECO:0000256" key="7">
    <source>
        <dbReference type="ARBA" id="ARBA00022840"/>
    </source>
</evidence>
<dbReference type="Gene3D" id="1.10.287.130">
    <property type="match status" value="1"/>
</dbReference>
<feature type="domain" description="PAS" evidence="10">
    <location>
        <begin position="271"/>
        <end position="341"/>
    </location>
</feature>
<reference evidence="12" key="1">
    <citation type="submission" date="2023-07" db="EMBL/GenBank/DDBJ databases">
        <title>Genomic Encyclopedia of Type Strains, Phase IV (KMG-IV): sequencing the most valuable type-strain genomes for metagenomic binning, comparative biology and taxonomic classification.</title>
        <authorList>
            <person name="Goeker M."/>
        </authorList>
    </citation>
    <scope>NUCLEOTIDE SEQUENCE [LARGE SCALE GENOMIC DNA]</scope>
    <source>
        <strain evidence="12">JSM 076093</strain>
    </source>
</reference>
<dbReference type="SMART" id="SM00086">
    <property type="entry name" value="PAC"/>
    <property type="match status" value="3"/>
</dbReference>
<comment type="caution">
    <text evidence="12">The sequence shown here is derived from an EMBL/GenBank/DDBJ whole genome shotgun (WGS) entry which is preliminary data.</text>
</comment>
<dbReference type="InterPro" id="IPR003661">
    <property type="entry name" value="HisK_dim/P_dom"/>
</dbReference>
<sequence>MTSNDTHAPSINSSLPPEIKQQGLGDTITNLIKYYEFSTTAVVVQKNGMWVYLNPSALHLLGYEHLSEVQGKSIWDFIVKADQQMVSERIKASINGVNPGTHEQKWFKKDGSIIPLEITAVPVENFLGQTTAIIKKVNQESQHVRDTLQHYQLITENMNEIVSLLDRRGNLLYVSPTYKEYSKDGIHNEIGQSAIKYAHEDDKEFLKSEFFKLIKYRKPQTLKYRLRKIDGTYRFIESQVTCIYGQADCQFIVVSRDVTDRHLAESKLRISELKHRMILEHSNDLICLMSDEGVAVYASLSYKSLLGYEQDEVVGKDILTFIHPEDYEKCQKAILKLTETKQPVTTIYRKIHASGHILTLEAKGMAVVDDRGDANHFVFISRDITEKIKLEQYRENIEKLALLGDVAAGFAHEIRNPLTSIKGFITLLAEERNESERGYHQIIESELEKIEEVVNGFIALAKPQAGDVAEVSLLKLVKNAISVLTPQASLKNIRINISSQLKSIIIRCQRNQMKQVFINILKNAVEAIEQDGHIDIILEEQQDRVCVIIHDNGIGIEEERLQRIGVPFYTNKEKGIGLGMTVSNKIITEHKGQLKVESKPGEGTKVVIDLPKYPFK</sequence>
<dbReference type="InterPro" id="IPR013767">
    <property type="entry name" value="PAS_fold"/>
</dbReference>
<keyword evidence="3" id="KW-0597">Phosphoprotein</keyword>
<evidence type="ECO:0000256" key="5">
    <source>
        <dbReference type="ARBA" id="ARBA00022741"/>
    </source>
</evidence>
<dbReference type="SUPFAM" id="SSF55874">
    <property type="entry name" value="ATPase domain of HSP90 chaperone/DNA topoisomerase II/histidine kinase"/>
    <property type="match status" value="1"/>
</dbReference>
<evidence type="ECO:0000259" key="9">
    <source>
        <dbReference type="PROSITE" id="PS50109"/>
    </source>
</evidence>
<feature type="domain" description="PAC" evidence="11">
    <location>
        <begin position="220"/>
        <end position="270"/>
    </location>
</feature>
<comment type="catalytic activity">
    <reaction evidence="1">
        <text>ATP + protein L-histidine = ADP + protein N-phospho-L-histidine.</text>
        <dbReference type="EC" id="2.7.13.3"/>
    </reaction>
</comment>
<dbReference type="GeneID" id="301327050"/>
<evidence type="ECO:0000259" key="11">
    <source>
        <dbReference type="PROSITE" id="PS50113"/>
    </source>
</evidence>
<evidence type="ECO:0000256" key="2">
    <source>
        <dbReference type="ARBA" id="ARBA00012438"/>
    </source>
</evidence>
<dbReference type="SMART" id="SM00091">
    <property type="entry name" value="PAS"/>
    <property type="match status" value="3"/>
</dbReference>
<feature type="domain" description="PAS" evidence="10">
    <location>
        <begin position="42"/>
        <end position="97"/>
    </location>
</feature>
<dbReference type="Pfam" id="PF00512">
    <property type="entry name" value="HisKA"/>
    <property type="match status" value="1"/>
</dbReference>
<evidence type="ECO:0000256" key="3">
    <source>
        <dbReference type="ARBA" id="ARBA00022553"/>
    </source>
</evidence>
<keyword evidence="5" id="KW-0547">Nucleotide-binding</keyword>
<evidence type="ECO:0000313" key="12">
    <source>
        <dbReference type="EMBL" id="MDQ0484473.1"/>
    </source>
</evidence>
<dbReference type="Proteomes" id="UP001226720">
    <property type="component" value="Unassembled WGS sequence"/>
</dbReference>
<organism evidence="12 13">
    <name type="scientific">Guptibacillus hwajinpoensis</name>
    <dbReference type="NCBI Taxonomy" id="208199"/>
    <lineage>
        <taxon>Bacteria</taxon>
        <taxon>Bacillati</taxon>
        <taxon>Bacillota</taxon>
        <taxon>Bacilli</taxon>
        <taxon>Bacillales</taxon>
        <taxon>Guptibacillaceae</taxon>
        <taxon>Guptibacillus</taxon>
    </lineage>
</organism>
<dbReference type="CDD" id="cd00130">
    <property type="entry name" value="PAS"/>
    <property type="match status" value="3"/>
</dbReference>
<dbReference type="CDD" id="cd00082">
    <property type="entry name" value="HisKA"/>
    <property type="match status" value="1"/>
</dbReference>
<protein>
    <recommendedName>
        <fullName evidence="2">histidine kinase</fullName>
        <ecNumber evidence="2">2.7.13.3</ecNumber>
    </recommendedName>
</protein>
<dbReference type="SUPFAM" id="SSF55785">
    <property type="entry name" value="PYP-like sensor domain (PAS domain)"/>
    <property type="match status" value="3"/>
</dbReference>